<reference evidence="1 2" key="1">
    <citation type="submission" date="2019-05" db="EMBL/GenBank/DDBJ databases">
        <title>Another draft genome of Portunus trituberculatus and its Hox gene families provides insights of decapod evolution.</title>
        <authorList>
            <person name="Jeong J.-H."/>
            <person name="Song I."/>
            <person name="Kim S."/>
            <person name="Choi T."/>
            <person name="Kim D."/>
            <person name="Ryu S."/>
            <person name="Kim W."/>
        </authorList>
    </citation>
    <scope>NUCLEOTIDE SEQUENCE [LARGE SCALE GENOMIC DNA]</scope>
    <source>
        <tissue evidence="1">Muscle</tissue>
    </source>
</reference>
<evidence type="ECO:0000313" key="2">
    <source>
        <dbReference type="Proteomes" id="UP000324222"/>
    </source>
</evidence>
<sequence length="116" mass="12769">MIKAHHGSFTSGSTLEMRLLLRLREERMYSSAKGLPGTLSRSFSEMSRETRELEGLKVSAAILLMWLRANDTFVYTLGMKRAQMQAGSGLRWSGGSIPSLLPSAAQQHATSPHCNS</sequence>
<gene>
    <name evidence="1" type="ORF">E2C01_034525</name>
</gene>
<organism evidence="1 2">
    <name type="scientific">Portunus trituberculatus</name>
    <name type="common">Swimming crab</name>
    <name type="synonym">Neptunus trituberculatus</name>
    <dbReference type="NCBI Taxonomy" id="210409"/>
    <lineage>
        <taxon>Eukaryota</taxon>
        <taxon>Metazoa</taxon>
        <taxon>Ecdysozoa</taxon>
        <taxon>Arthropoda</taxon>
        <taxon>Crustacea</taxon>
        <taxon>Multicrustacea</taxon>
        <taxon>Malacostraca</taxon>
        <taxon>Eumalacostraca</taxon>
        <taxon>Eucarida</taxon>
        <taxon>Decapoda</taxon>
        <taxon>Pleocyemata</taxon>
        <taxon>Brachyura</taxon>
        <taxon>Eubrachyura</taxon>
        <taxon>Portunoidea</taxon>
        <taxon>Portunidae</taxon>
        <taxon>Portuninae</taxon>
        <taxon>Portunus</taxon>
    </lineage>
</organism>
<protein>
    <submittedName>
        <fullName evidence="1">Uncharacterized protein</fullName>
    </submittedName>
</protein>
<dbReference type="AlphaFoldDB" id="A0A5B7F5Z9"/>
<evidence type="ECO:0000313" key="1">
    <source>
        <dbReference type="EMBL" id="MPC40947.1"/>
    </source>
</evidence>
<dbReference type="EMBL" id="VSRR010004869">
    <property type="protein sequence ID" value="MPC40947.1"/>
    <property type="molecule type" value="Genomic_DNA"/>
</dbReference>
<keyword evidence="2" id="KW-1185">Reference proteome</keyword>
<accession>A0A5B7F5Z9</accession>
<name>A0A5B7F5Z9_PORTR</name>
<proteinExistence type="predicted"/>
<dbReference type="Proteomes" id="UP000324222">
    <property type="component" value="Unassembled WGS sequence"/>
</dbReference>
<comment type="caution">
    <text evidence="1">The sequence shown here is derived from an EMBL/GenBank/DDBJ whole genome shotgun (WGS) entry which is preliminary data.</text>
</comment>